<organism evidence="1 2">
    <name type="scientific">Nitrospira defluvii</name>
    <dbReference type="NCBI Taxonomy" id="330214"/>
    <lineage>
        <taxon>Bacteria</taxon>
        <taxon>Pseudomonadati</taxon>
        <taxon>Nitrospirota</taxon>
        <taxon>Nitrospiria</taxon>
        <taxon>Nitrospirales</taxon>
        <taxon>Nitrospiraceae</taxon>
        <taxon>Nitrospira</taxon>
    </lineage>
</organism>
<keyword evidence="2" id="KW-1185">Reference proteome</keyword>
<proteinExistence type="predicted"/>
<name>D8PFE8_9BACT</name>
<dbReference type="HOGENOM" id="CLU_2970878_0_0_0"/>
<dbReference type="STRING" id="330214.NIDE2270"/>
<dbReference type="AlphaFoldDB" id="D8PFE8"/>
<sequence length="58" mass="6474">MNSLLASRVLSFFLLQFRLVRKLGCSPFKLSSLHTRTIIETEPQKDAPVHVSTGSSDL</sequence>
<dbReference type="EMBL" id="FP929003">
    <property type="protein sequence ID" value="CBK41985.1"/>
    <property type="molecule type" value="Genomic_DNA"/>
</dbReference>
<dbReference type="KEGG" id="nde:NIDE2270"/>
<evidence type="ECO:0000313" key="2">
    <source>
        <dbReference type="Proteomes" id="UP000001660"/>
    </source>
</evidence>
<gene>
    <name evidence="1" type="ORF">NIDE2270</name>
</gene>
<protein>
    <submittedName>
        <fullName evidence="1">Uncharacterized protein</fullName>
    </submittedName>
</protein>
<accession>D8PFE8</accession>
<dbReference type="Proteomes" id="UP000001660">
    <property type="component" value="Chromosome"/>
</dbReference>
<reference evidence="1 2" key="1">
    <citation type="journal article" date="2010" name="Proc. Natl. Acad. Sci. U.S.A.">
        <title>A Nitrospira metagenome illuminates the physiology and evolution of globally important nitrite-oxidizing bacteria.</title>
        <authorList>
            <person name="Lucker S."/>
            <person name="Wagner M."/>
            <person name="Maixner F."/>
            <person name="Pelletier E."/>
            <person name="Koch H."/>
            <person name="Vacherie B."/>
            <person name="Rattei T."/>
            <person name="Sinninghe Damste J."/>
            <person name="Spieck E."/>
            <person name="Le Paslier D."/>
            <person name="Daims H."/>
        </authorList>
    </citation>
    <scope>NUCLEOTIDE SEQUENCE [LARGE SCALE GENOMIC DNA]</scope>
</reference>
<evidence type="ECO:0000313" key="1">
    <source>
        <dbReference type="EMBL" id="CBK41985.1"/>
    </source>
</evidence>